<evidence type="ECO:0000313" key="1">
    <source>
        <dbReference type="EMBL" id="WFG74220.1"/>
    </source>
</evidence>
<sequence>MNSIAALIKEGMRIFFLNQPEPYMCYILEELAMDTSSNVTVEDVQYFKGWLDKNFGIGPLNSVMSSLDERHDPDLVAIFANNPPDQILTDYRNVASQVFADLVSTGDEVDTSANSALGRLWCNFYVWAYFDLIRKGGE</sequence>
<gene>
    <name evidence="1" type="ORF">DOEKDBNA_00179</name>
</gene>
<keyword evidence="2" id="KW-1185">Reference proteome</keyword>
<dbReference type="Proteomes" id="UP001213466">
    <property type="component" value="Segment"/>
</dbReference>
<dbReference type="EMBL" id="OP875100">
    <property type="protein sequence ID" value="WFG74220.1"/>
    <property type="molecule type" value="Genomic_DNA"/>
</dbReference>
<organism evidence="1 2">
    <name type="scientific">Pseudomonas phage SPA01</name>
    <dbReference type="NCBI Taxonomy" id="3003719"/>
    <lineage>
        <taxon>Viruses</taxon>
        <taxon>Duplodnaviria</taxon>
        <taxon>Heunggongvirae</taxon>
        <taxon>Uroviricota</taxon>
        <taxon>Caudoviricetes</taxon>
        <taxon>Vandenendeviridae</taxon>
        <taxon>Skurskavirinae</taxon>
        <taxon>Pakpunavirus</taxon>
        <taxon>Pakpunavirus SPA01</taxon>
    </lineage>
</organism>
<reference evidence="1 2" key="1">
    <citation type="submission" date="2022-11" db="EMBL/GenBank/DDBJ databases">
        <authorList>
            <person name="Naknaen A."/>
            <person name="Wannasrichan W."/>
            <person name="Poochit P."/>
            <person name="Chaikeeratisak V."/>
        </authorList>
    </citation>
    <scope>NUCLEOTIDE SEQUENCE [LARGE SCALE GENOMIC DNA]</scope>
</reference>
<proteinExistence type="predicted"/>
<evidence type="ECO:0000313" key="2">
    <source>
        <dbReference type="Proteomes" id="UP001213466"/>
    </source>
</evidence>
<protein>
    <submittedName>
        <fullName evidence="1">Uncharacterized protein</fullName>
    </submittedName>
</protein>
<accession>A0A9Y1QZT3</accession>
<name>A0A9Y1QZT3_9CAUD</name>